<keyword evidence="14 21" id="KW-0067">ATP-binding</keyword>
<keyword evidence="9" id="KW-0963">Cytoplasm</keyword>
<evidence type="ECO:0000256" key="15">
    <source>
        <dbReference type="ARBA" id="ARBA00023211"/>
    </source>
</evidence>
<evidence type="ECO:0000259" key="22">
    <source>
        <dbReference type="PROSITE" id="PS50975"/>
    </source>
</evidence>
<dbReference type="Gene3D" id="3.90.600.10">
    <property type="entry name" value="Phosphoribosylglycinamide synthetase, C-terminal domain"/>
    <property type="match status" value="1"/>
</dbReference>
<dbReference type="InterPro" id="IPR037123">
    <property type="entry name" value="PRibGlycinamide_synth_C_sf"/>
</dbReference>
<comment type="caution">
    <text evidence="23">The sequence shown here is derived from an EMBL/GenBank/DDBJ whole genome shotgun (WGS) entry which is preliminary data.</text>
</comment>
<dbReference type="Gene3D" id="3.40.50.20">
    <property type="match status" value="1"/>
</dbReference>
<dbReference type="Pfam" id="PF02769">
    <property type="entry name" value="AIRS_C"/>
    <property type="match status" value="1"/>
</dbReference>
<reference evidence="23 24" key="1">
    <citation type="journal article" date="2017" name="Curr. Biol.">
        <title>Genome architecture and evolution of a unichromosomal asexual nematode.</title>
        <authorList>
            <person name="Fradin H."/>
            <person name="Zegar C."/>
            <person name="Gutwein M."/>
            <person name="Lucas J."/>
            <person name="Kovtun M."/>
            <person name="Corcoran D."/>
            <person name="Baugh L.R."/>
            <person name="Kiontke K."/>
            <person name="Gunsalus K."/>
            <person name="Fitch D.H."/>
            <person name="Piano F."/>
        </authorList>
    </citation>
    <scope>NUCLEOTIDE SEQUENCE [LARGE SCALE GENOMIC DNA]</scope>
    <source>
        <strain evidence="23">PF1309</strain>
    </source>
</reference>
<evidence type="ECO:0000256" key="2">
    <source>
        <dbReference type="ARBA" id="ARBA00004686"/>
    </source>
</evidence>
<dbReference type="NCBIfam" id="TIGR00878">
    <property type="entry name" value="purM"/>
    <property type="match status" value="1"/>
</dbReference>
<dbReference type="UniPathway" id="UPA00074">
    <property type="reaction ID" value="UER00125"/>
</dbReference>
<dbReference type="CDD" id="cd02196">
    <property type="entry name" value="PurM"/>
    <property type="match status" value="1"/>
</dbReference>
<keyword evidence="11" id="KW-0479">Metal-binding</keyword>
<dbReference type="Gene3D" id="3.40.50.170">
    <property type="entry name" value="Formyl transferase, N-terminal domain"/>
    <property type="match status" value="1"/>
</dbReference>
<dbReference type="Pfam" id="PF02843">
    <property type="entry name" value="GARS_C"/>
    <property type="match status" value="1"/>
</dbReference>
<evidence type="ECO:0000256" key="12">
    <source>
        <dbReference type="ARBA" id="ARBA00022741"/>
    </source>
</evidence>
<dbReference type="InterPro" id="IPR020559">
    <property type="entry name" value="PRibGlycinamide_synth_CS"/>
</dbReference>
<evidence type="ECO:0000256" key="7">
    <source>
        <dbReference type="ARBA" id="ARBA00013255"/>
    </source>
</evidence>
<dbReference type="InterPro" id="IPR036477">
    <property type="entry name" value="Formyl_transf_N_sf"/>
</dbReference>
<evidence type="ECO:0000313" key="23">
    <source>
        <dbReference type="EMBL" id="PAV90400.1"/>
    </source>
</evidence>
<name>A0A2A2LW33_9BILA</name>
<keyword evidence="12 21" id="KW-0547">Nucleotide-binding</keyword>
<dbReference type="Gene3D" id="3.30.1490.20">
    <property type="entry name" value="ATP-grasp fold, A domain"/>
    <property type="match status" value="1"/>
</dbReference>
<comment type="subcellular location">
    <subcellularLocation>
        <location evidence="1">Cytoplasm</location>
    </subcellularLocation>
</comment>
<dbReference type="EMBL" id="LIAE01006377">
    <property type="protein sequence ID" value="PAV90400.1"/>
    <property type="molecule type" value="Genomic_DNA"/>
</dbReference>
<dbReference type="InterPro" id="IPR011761">
    <property type="entry name" value="ATP-grasp"/>
</dbReference>
<evidence type="ECO:0000256" key="16">
    <source>
        <dbReference type="ARBA" id="ARBA00023268"/>
    </source>
</evidence>
<evidence type="ECO:0000256" key="20">
    <source>
        <dbReference type="ARBA" id="ARBA00049057"/>
    </source>
</evidence>
<accession>A0A2A2LW33</accession>
<dbReference type="GO" id="GO:0006189">
    <property type="term" value="P:'de novo' IMP biosynthetic process"/>
    <property type="evidence" value="ECO:0007669"/>
    <property type="project" value="UniProtKB-UniPathway"/>
</dbReference>
<keyword evidence="16" id="KW-0511">Multifunctional enzyme</keyword>
<dbReference type="InterPro" id="IPR000115">
    <property type="entry name" value="PRibGlycinamide_synth"/>
</dbReference>
<dbReference type="SUPFAM" id="SSF52440">
    <property type="entry name" value="PreATP-grasp domain"/>
    <property type="match status" value="1"/>
</dbReference>
<dbReference type="NCBIfam" id="TIGR00877">
    <property type="entry name" value="purD"/>
    <property type="match status" value="1"/>
</dbReference>
<evidence type="ECO:0000256" key="3">
    <source>
        <dbReference type="ARBA" id="ARBA00005174"/>
    </source>
</evidence>
<dbReference type="Gene3D" id="3.30.470.20">
    <property type="entry name" value="ATP-grasp fold, B domain"/>
    <property type="match status" value="1"/>
</dbReference>
<evidence type="ECO:0000256" key="10">
    <source>
        <dbReference type="ARBA" id="ARBA00022598"/>
    </source>
</evidence>
<dbReference type="Pfam" id="PF02844">
    <property type="entry name" value="GARS_N"/>
    <property type="match status" value="1"/>
</dbReference>
<organism evidence="23 24">
    <name type="scientific">Diploscapter pachys</name>
    <dbReference type="NCBI Taxonomy" id="2018661"/>
    <lineage>
        <taxon>Eukaryota</taxon>
        <taxon>Metazoa</taxon>
        <taxon>Ecdysozoa</taxon>
        <taxon>Nematoda</taxon>
        <taxon>Chromadorea</taxon>
        <taxon>Rhabditida</taxon>
        <taxon>Rhabditina</taxon>
        <taxon>Rhabditomorpha</taxon>
        <taxon>Rhabditoidea</taxon>
        <taxon>Rhabditidae</taxon>
        <taxon>Diploscapter</taxon>
    </lineage>
</organism>
<evidence type="ECO:0000256" key="13">
    <source>
        <dbReference type="ARBA" id="ARBA00022755"/>
    </source>
</evidence>
<dbReference type="EC" id="6.3.4.13" evidence="7"/>
<comment type="similarity">
    <text evidence="5">Belongs to the AIR synthase family.</text>
</comment>
<dbReference type="Pfam" id="PF00586">
    <property type="entry name" value="AIRS"/>
    <property type="match status" value="1"/>
</dbReference>
<dbReference type="GO" id="GO:0004637">
    <property type="term" value="F:phosphoribosylamine-glycine ligase activity"/>
    <property type="evidence" value="ECO:0007669"/>
    <property type="project" value="UniProtKB-EC"/>
</dbReference>
<dbReference type="SUPFAM" id="SSF56042">
    <property type="entry name" value="PurM C-terminal domain-like"/>
    <property type="match status" value="1"/>
</dbReference>
<keyword evidence="10" id="KW-0436">Ligase</keyword>
<keyword evidence="13" id="KW-0658">Purine biosynthesis</keyword>
<dbReference type="InterPro" id="IPR020562">
    <property type="entry name" value="PRibGlycinamide_synth_N"/>
</dbReference>
<dbReference type="InterPro" id="IPR036921">
    <property type="entry name" value="PurM-like_N_sf"/>
</dbReference>
<dbReference type="GO" id="GO:0004641">
    <property type="term" value="F:phosphoribosylformylglycinamidine cyclo-ligase activity"/>
    <property type="evidence" value="ECO:0007669"/>
    <property type="project" value="UniProtKB-EC"/>
</dbReference>
<comment type="similarity">
    <text evidence="4">In the N-terminal section; belongs to the GARS family.</text>
</comment>
<keyword evidence="24" id="KW-1185">Reference proteome</keyword>
<evidence type="ECO:0000256" key="18">
    <source>
        <dbReference type="ARBA" id="ARBA00032931"/>
    </source>
</evidence>
<dbReference type="HAMAP" id="MF_00138">
    <property type="entry name" value="GARS"/>
    <property type="match status" value="1"/>
</dbReference>
<dbReference type="Proteomes" id="UP000218231">
    <property type="component" value="Unassembled WGS sequence"/>
</dbReference>
<evidence type="ECO:0000256" key="5">
    <source>
        <dbReference type="ARBA" id="ARBA00010280"/>
    </source>
</evidence>
<evidence type="ECO:0000256" key="1">
    <source>
        <dbReference type="ARBA" id="ARBA00004496"/>
    </source>
</evidence>
<dbReference type="HAMAP" id="MF_00741">
    <property type="entry name" value="AIRS"/>
    <property type="match status" value="1"/>
</dbReference>
<dbReference type="PANTHER" id="PTHR10520">
    <property type="entry name" value="TRIFUNCTIONAL PURINE BIOSYNTHETIC PROTEIN ADENOSINE-3-RELATED"/>
    <property type="match status" value="1"/>
</dbReference>
<feature type="domain" description="ATP-grasp" evidence="22">
    <location>
        <begin position="107"/>
        <end position="313"/>
    </location>
</feature>
<dbReference type="AlphaFoldDB" id="A0A2A2LW33"/>
<evidence type="ECO:0000256" key="4">
    <source>
        <dbReference type="ARBA" id="ARBA00007423"/>
    </source>
</evidence>
<dbReference type="GO" id="GO:0046084">
    <property type="term" value="P:adenine biosynthetic process"/>
    <property type="evidence" value="ECO:0007669"/>
    <property type="project" value="TreeGrafter"/>
</dbReference>
<dbReference type="STRING" id="2018661.A0A2A2LW33"/>
<dbReference type="InterPro" id="IPR020560">
    <property type="entry name" value="PRibGlycinamide_synth_C-dom"/>
</dbReference>
<dbReference type="PROSITE" id="PS50975">
    <property type="entry name" value="ATP_GRASP"/>
    <property type="match status" value="1"/>
</dbReference>
<evidence type="ECO:0000256" key="14">
    <source>
        <dbReference type="ARBA" id="ARBA00022840"/>
    </source>
</evidence>
<protein>
    <recommendedName>
        <fullName evidence="8">Phosphoribosylformylglycinamidine cyclo-ligase</fullName>
        <ecNumber evidence="6">6.3.3.1</ecNumber>
        <ecNumber evidence="7">6.3.4.13</ecNumber>
    </recommendedName>
    <alternativeName>
        <fullName evidence="18">AIR synthase</fullName>
    </alternativeName>
    <alternativeName>
        <fullName evidence="19">AIRS</fullName>
    </alternativeName>
    <alternativeName>
        <fullName evidence="17">Phosphoribosyl-aminoimidazole synthetase</fullName>
    </alternativeName>
</protein>
<dbReference type="Pfam" id="PF01071">
    <property type="entry name" value="GARS_A"/>
    <property type="match status" value="1"/>
</dbReference>
<dbReference type="SUPFAM" id="SSF55326">
    <property type="entry name" value="PurM N-terminal domain-like"/>
    <property type="match status" value="1"/>
</dbReference>
<dbReference type="PANTHER" id="PTHR10520:SF12">
    <property type="entry name" value="TRIFUNCTIONAL PURINE BIOSYNTHETIC PROTEIN ADENOSINE-3"/>
    <property type="match status" value="1"/>
</dbReference>
<evidence type="ECO:0000256" key="11">
    <source>
        <dbReference type="ARBA" id="ARBA00022723"/>
    </source>
</evidence>
<comment type="pathway">
    <text evidence="3">Purine metabolism; IMP biosynthesis via de novo pathway; N(1)-(5-phospho-D-ribosyl)glycinamide from 5-phospho-alpha-D-ribose 1-diphosphate: step 2/2.</text>
</comment>
<dbReference type="GO" id="GO:0005829">
    <property type="term" value="C:cytosol"/>
    <property type="evidence" value="ECO:0007669"/>
    <property type="project" value="TreeGrafter"/>
</dbReference>
<dbReference type="SUPFAM" id="SSF51246">
    <property type="entry name" value="Rudiment single hybrid motif"/>
    <property type="match status" value="1"/>
</dbReference>
<dbReference type="InterPro" id="IPR016188">
    <property type="entry name" value="PurM-like_N"/>
</dbReference>
<evidence type="ECO:0000256" key="9">
    <source>
        <dbReference type="ARBA" id="ARBA00022490"/>
    </source>
</evidence>
<comment type="pathway">
    <text evidence="2">Purine metabolism; IMP biosynthesis via de novo pathway; 5-amino-1-(5-phospho-D-ribosyl)imidazole from N(2)-formyl-N(1)-(5-phospho-D-ribosyl)glycinamide: step 2/2.</text>
</comment>
<dbReference type="OrthoDB" id="2018833at2759"/>
<dbReference type="GO" id="GO:0046872">
    <property type="term" value="F:metal ion binding"/>
    <property type="evidence" value="ECO:0007669"/>
    <property type="project" value="UniProtKB-KW"/>
</dbReference>
<dbReference type="InterPro" id="IPR004733">
    <property type="entry name" value="PurM_cligase"/>
</dbReference>
<dbReference type="Gene3D" id="3.30.1330.10">
    <property type="entry name" value="PurM-like, N-terminal domain"/>
    <property type="match status" value="1"/>
</dbReference>
<evidence type="ECO:0000313" key="24">
    <source>
        <dbReference type="Proteomes" id="UP000218231"/>
    </source>
</evidence>
<comment type="catalytic activity">
    <reaction evidence="20">
        <text>2-formamido-N(1)-(5-O-phospho-beta-D-ribosyl)acetamidine + ATP = 5-amino-1-(5-phospho-beta-D-ribosyl)imidazole + ADP + phosphate + H(+)</text>
        <dbReference type="Rhea" id="RHEA:23032"/>
        <dbReference type="ChEBI" id="CHEBI:15378"/>
        <dbReference type="ChEBI" id="CHEBI:30616"/>
        <dbReference type="ChEBI" id="CHEBI:43474"/>
        <dbReference type="ChEBI" id="CHEBI:137981"/>
        <dbReference type="ChEBI" id="CHEBI:147287"/>
        <dbReference type="ChEBI" id="CHEBI:456216"/>
        <dbReference type="EC" id="6.3.3.1"/>
    </reaction>
</comment>
<evidence type="ECO:0000256" key="17">
    <source>
        <dbReference type="ARBA" id="ARBA00031908"/>
    </source>
</evidence>
<dbReference type="EC" id="6.3.3.1" evidence="6"/>
<dbReference type="SMART" id="SM01209">
    <property type="entry name" value="GARS_A"/>
    <property type="match status" value="1"/>
</dbReference>
<dbReference type="InterPro" id="IPR013815">
    <property type="entry name" value="ATP_grasp_subdomain_1"/>
</dbReference>
<evidence type="ECO:0000256" key="21">
    <source>
        <dbReference type="PROSITE-ProRule" id="PRU00409"/>
    </source>
</evidence>
<evidence type="ECO:0000256" key="19">
    <source>
        <dbReference type="ARBA" id="ARBA00033093"/>
    </source>
</evidence>
<dbReference type="FunFam" id="3.90.650.10:FF:000011">
    <property type="entry name" value="Phosphoribosylformylglycinamidine cyclo-ligase"/>
    <property type="match status" value="1"/>
</dbReference>
<dbReference type="SUPFAM" id="SSF53328">
    <property type="entry name" value="Formyltransferase"/>
    <property type="match status" value="1"/>
</dbReference>
<dbReference type="InterPro" id="IPR020561">
    <property type="entry name" value="PRibGlycinamid_synth_ATP-grasp"/>
</dbReference>
<sequence>MPSSVLVLGSGGREYAIAWALYRNEHAIYVSPGNGGSKFTQIDLNLDDERDICSWCEANGVIHVIVGPEALLDKDIVNRIHNINPAIRVFGPTKGAAQLEISKIYAKEFMKQNDIATADYYVINKDTEESAIEDIIRKKCNNWENGIVVKMDGLASGKGVTLTNSTEDAIGEVKRMQKAGNGQVLVEERLNGIELSALAFCDGKVAIRMPLVKDHKRLLEGDKGPNTGGMGVVGPIFVSNQIDRQIDEIFEKTLNGMRDRKTPYKGVLYAGLMIVDGTVYVLEFNCRFGDPETQVLMPLLDDDLLRIVNSCWDGNLSHTQVRWFDSVYACAVVVAANNYPYSSDKGTPITISQNNDNAIIFHAGTKKNGDKLETNGGRIFCVTGMAPNIADARKNALRKIESIEFEGKQFRKDIGMADLNEITGAANCASYSSSGVSIEQGNEFVDKIKRHIQSTLIEGTEQIGGFGAQIDLNRLGLGLTGELVVGMDGVGTKIEVASTVGDYSQVGNDLVAMCANDVLCHAARPTAFLDYFVCGKLELKMAEQVVASICEACNAIKCAVVGGETAEMPQVYGEKQWDLAGCMIAVRQLDWPKLPSDTICEGDKVIGLPSSGVHSNGFSLIRQILAANQIDYSIPVPWENDQNDTIGKELLKGTRLYVNQVFPLLMQGLVKGCAHITGGGLKENIIRVLSNDELAVQIELGTWPVPPIFQFLSQVGPVDVDEMLKVFNCGIGFTLVVDQNDYQVVKEYLNKIHEPHHVVLVISNKPNAGGIAKAKQMGIPVKIVENTKVREEGEKTMAEEEVDHGKILAQEAVQIGENDTAETLHATIQAEEYKLFPIATDSYAAKLLKEIQTEK</sequence>
<dbReference type="SMART" id="SM01210">
    <property type="entry name" value="GARS_C"/>
    <property type="match status" value="1"/>
</dbReference>
<dbReference type="GO" id="GO:0005524">
    <property type="term" value="F:ATP binding"/>
    <property type="evidence" value="ECO:0007669"/>
    <property type="project" value="UniProtKB-UniRule"/>
</dbReference>
<evidence type="ECO:0000256" key="8">
    <source>
        <dbReference type="ARBA" id="ARBA00020367"/>
    </source>
</evidence>
<dbReference type="SUPFAM" id="SSF56059">
    <property type="entry name" value="Glutathione synthetase ATP-binding domain-like"/>
    <property type="match status" value="1"/>
</dbReference>
<evidence type="ECO:0000256" key="6">
    <source>
        <dbReference type="ARBA" id="ARBA00013047"/>
    </source>
</evidence>
<keyword evidence="15" id="KW-0464">Manganese</keyword>
<dbReference type="PROSITE" id="PS00184">
    <property type="entry name" value="GARS"/>
    <property type="match status" value="1"/>
</dbReference>
<gene>
    <name evidence="23" type="ORF">WR25_06549</name>
</gene>
<dbReference type="Gene3D" id="3.90.650.10">
    <property type="entry name" value="PurM-like C-terminal domain"/>
    <property type="match status" value="1"/>
</dbReference>
<dbReference type="InterPro" id="IPR010918">
    <property type="entry name" value="PurM-like_C_dom"/>
</dbReference>
<dbReference type="InterPro" id="IPR011054">
    <property type="entry name" value="Rudment_hybrid_motif"/>
</dbReference>
<proteinExistence type="inferred from homology"/>
<dbReference type="InterPro" id="IPR036676">
    <property type="entry name" value="PurM-like_C_sf"/>
</dbReference>
<dbReference type="InterPro" id="IPR016185">
    <property type="entry name" value="PreATP-grasp_dom_sf"/>
</dbReference>